<reference evidence="6" key="1">
    <citation type="submission" date="2023-10" db="EMBL/GenBank/DDBJ databases">
        <title>Genome assembly of Pristionchus species.</title>
        <authorList>
            <person name="Yoshida K."/>
            <person name="Sommer R.J."/>
        </authorList>
    </citation>
    <scope>NUCLEOTIDE SEQUENCE</scope>
    <source>
        <strain evidence="6">RS5133</strain>
    </source>
</reference>
<dbReference type="PANTHER" id="PTHR15722:SF2">
    <property type="entry name" value="INTRAFLAGELLAR TRANSPORT PROTEIN 172 HOMOLOG"/>
    <property type="match status" value="1"/>
</dbReference>
<dbReference type="EMBL" id="BTSY01000006">
    <property type="protein sequence ID" value="GMT33309.1"/>
    <property type="molecule type" value="Genomic_DNA"/>
</dbReference>
<evidence type="ECO:0000256" key="1">
    <source>
        <dbReference type="ARBA" id="ARBA00004138"/>
    </source>
</evidence>
<evidence type="ECO:0000256" key="4">
    <source>
        <dbReference type="ARBA" id="ARBA00023069"/>
    </source>
</evidence>
<keyword evidence="3" id="KW-0677">Repeat</keyword>
<accession>A0AAV5WUE2</accession>
<evidence type="ECO:0000256" key="5">
    <source>
        <dbReference type="ARBA" id="ARBA00023273"/>
    </source>
</evidence>
<dbReference type="Proteomes" id="UP001432322">
    <property type="component" value="Unassembled WGS sequence"/>
</dbReference>
<gene>
    <name evidence="6" type="ORF">PFISCL1PPCAC_24605</name>
</gene>
<keyword evidence="5" id="KW-0966">Cell projection</keyword>
<organism evidence="6 7">
    <name type="scientific">Pristionchus fissidentatus</name>
    <dbReference type="NCBI Taxonomy" id="1538716"/>
    <lineage>
        <taxon>Eukaryota</taxon>
        <taxon>Metazoa</taxon>
        <taxon>Ecdysozoa</taxon>
        <taxon>Nematoda</taxon>
        <taxon>Chromadorea</taxon>
        <taxon>Rhabditida</taxon>
        <taxon>Rhabditina</taxon>
        <taxon>Diplogasteromorpha</taxon>
        <taxon>Diplogasteroidea</taxon>
        <taxon>Neodiplogasteridae</taxon>
        <taxon>Pristionchus</taxon>
    </lineage>
</organism>
<evidence type="ECO:0000256" key="2">
    <source>
        <dbReference type="ARBA" id="ARBA00022574"/>
    </source>
</evidence>
<keyword evidence="4" id="KW-0969">Cilium</keyword>
<name>A0AAV5WUE2_9BILA</name>
<dbReference type="AlphaFoldDB" id="A0AAV5WUE2"/>
<comment type="caution">
    <text evidence="6">The sequence shown here is derived from an EMBL/GenBank/DDBJ whole genome shotgun (WGS) entry which is preliminary data.</text>
</comment>
<keyword evidence="2" id="KW-0853">WD repeat</keyword>
<dbReference type="GO" id="GO:0042073">
    <property type="term" value="P:intraciliary transport"/>
    <property type="evidence" value="ECO:0007669"/>
    <property type="project" value="TreeGrafter"/>
</dbReference>
<dbReference type="PANTHER" id="PTHR15722">
    <property type="entry name" value="IFT140/172-RELATED"/>
    <property type="match status" value="1"/>
</dbReference>
<evidence type="ECO:0000313" key="6">
    <source>
        <dbReference type="EMBL" id="GMT33309.1"/>
    </source>
</evidence>
<keyword evidence="7" id="KW-1185">Reference proteome</keyword>
<dbReference type="GO" id="GO:0005930">
    <property type="term" value="C:axoneme"/>
    <property type="evidence" value="ECO:0007669"/>
    <property type="project" value="TreeGrafter"/>
</dbReference>
<dbReference type="GO" id="GO:0036064">
    <property type="term" value="C:ciliary basal body"/>
    <property type="evidence" value="ECO:0007669"/>
    <property type="project" value="TreeGrafter"/>
</dbReference>
<evidence type="ECO:0000256" key="3">
    <source>
        <dbReference type="ARBA" id="ARBA00022737"/>
    </source>
</evidence>
<evidence type="ECO:0000313" key="7">
    <source>
        <dbReference type="Proteomes" id="UP001432322"/>
    </source>
</evidence>
<evidence type="ECO:0008006" key="8">
    <source>
        <dbReference type="Google" id="ProtNLM"/>
    </source>
</evidence>
<dbReference type="GO" id="GO:0030992">
    <property type="term" value="C:intraciliary transport particle B"/>
    <property type="evidence" value="ECO:0007669"/>
    <property type="project" value="TreeGrafter"/>
</dbReference>
<protein>
    <recommendedName>
        <fullName evidence="8">Intraflagellar transport 172</fullName>
    </recommendedName>
</protein>
<sequence>RMESLFLRANKPMTILEIYTKRQMWADAMRIAKEYAPGQIDTLQKHLDEAELRGGARGVDSFVAQGREWEANGEYLRAAAAYLKVNGEATDNTALIRQCAMKAADITIKFLLGPDRNQQLIDVLIASLEAAECNEKAAEVQIALGEHREAILALCRARQWGKAKAIAQELLPSMVGEVDAAYKESLRSEGKVGELIDVDVIAAIDLLVERGQWEKALETAQKQKHKPLLEKYVAIFTGGLVNNGEMEKAIEAFLRFGVSSNQEVFNTYIKIFDEIILSPSSSPLDEYHRLSLLRNLFLAVIQELQAVGSHDAIELSRYLWAAHFMAFHVAMGGAAF</sequence>
<comment type="subcellular location">
    <subcellularLocation>
        <location evidence="1">Cell projection</location>
        <location evidence="1">Cilium</location>
    </subcellularLocation>
</comment>
<feature type="non-terminal residue" evidence="6">
    <location>
        <position position="1"/>
    </location>
</feature>
<proteinExistence type="predicted"/>